<dbReference type="InterPro" id="IPR003593">
    <property type="entry name" value="AAA+_ATPase"/>
</dbReference>
<evidence type="ECO:0000313" key="13">
    <source>
        <dbReference type="EMBL" id="OJF92481.1"/>
    </source>
</evidence>
<dbReference type="Pfam" id="PF00158">
    <property type="entry name" value="Sigma54_activat"/>
    <property type="match status" value="1"/>
</dbReference>
<evidence type="ECO:0000256" key="1">
    <source>
        <dbReference type="ARBA" id="ARBA00022553"/>
    </source>
</evidence>
<dbReference type="SUPFAM" id="SSF46689">
    <property type="entry name" value="Homeodomain-like"/>
    <property type="match status" value="1"/>
</dbReference>
<keyword evidence="7" id="KW-0804">Transcription</keyword>
<dbReference type="InterPro" id="IPR009057">
    <property type="entry name" value="Homeodomain-like_sf"/>
</dbReference>
<dbReference type="Pfam" id="PF25601">
    <property type="entry name" value="AAA_lid_14"/>
    <property type="match status" value="1"/>
</dbReference>
<comment type="function">
    <text evidence="8">Member of the two-component regulatory system DctB/DctD involved in the transport of C4-dicarboxylates. When activated by DctB acts in conjunction with sigma-54 to activate the transcription of dctA.</text>
</comment>
<dbReference type="GO" id="GO:0005524">
    <property type="term" value="F:ATP binding"/>
    <property type="evidence" value="ECO:0007669"/>
    <property type="project" value="UniProtKB-KW"/>
</dbReference>
<evidence type="ECO:0000313" key="14">
    <source>
        <dbReference type="Proteomes" id="UP000182661"/>
    </source>
</evidence>
<keyword evidence="5" id="KW-0805">Transcription regulation</keyword>
<evidence type="ECO:0000256" key="3">
    <source>
        <dbReference type="ARBA" id="ARBA00022840"/>
    </source>
</evidence>
<organism evidence="13 14">
    <name type="scientific">Pararhizobium antarcticum</name>
    <dbReference type="NCBI Taxonomy" id="1798805"/>
    <lineage>
        <taxon>Bacteria</taxon>
        <taxon>Pseudomonadati</taxon>
        <taxon>Pseudomonadota</taxon>
        <taxon>Alphaproteobacteria</taxon>
        <taxon>Hyphomicrobiales</taxon>
        <taxon>Rhizobiaceae</taxon>
        <taxon>Rhizobium/Agrobacterium group</taxon>
        <taxon>Pararhizobium</taxon>
    </lineage>
</organism>
<dbReference type="Pfam" id="PF02954">
    <property type="entry name" value="HTH_8"/>
    <property type="match status" value="1"/>
</dbReference>
<dbReference type="InterPro" id="IPR011006">
    <property type="entry name" value="CheY-like_superfamily"/>
</dbReference>
<dbReference type="InterPro" id="IPR001789">
    <property type="entry name" value="Sig_transdc_resp-reg_receiver"/>
</dbReference>
<evidence type="ECO:0000256" key="7">
    <source>
        <dbReference type="ARBA" id="ARBA00023163"/>
    </source>
</evidence>
<dbReference type="InterPro" id="IPR027417">
    <property type="entry name" value="P-loop_NTPase"/>
</dbReference>
<keyword evidence="3" id="KW-0067">ATP-binding</keyword>
<dbReference type="InterPro" id="IPR002197">
    <property type="entry name" value="HTH_Fis"/>
</dbReference>
<dbReference type="CDD" id="cd00009">
    <property type="entry name" value="AAA"/>
    <property type="match status" value="1"/>
</dbReference>
<dbReference type="RefSeq" id="WP_071834848.1">
    <property type="nucleotide sequence ID" value="NZ_LSRP01000116.1"/>
</dbReference>
<keyword evidence="1 10" id="KW-0597">Phosphoprotein</keyword>
<dbReference type="PANTHER" id="PTHR32071">
    <property type="entry name" value="TRANSCRIPTIONAL REGULATORY PROTEIN"/>
    <property type="match status" value="1"/>
</dbReference>
<proteinExistence type="predicted"/>
<keyword evidence="6" id="KW-0010">Activator</keyword>
<dbReference type="GO" id="GO:0006355">
    <property type="term" value="P:regulation of DNA-templated transcription"/>
    <property type="evidence" value="ECO:0007669"/>
    <property type="project" value="InterPro"/>
</dbReference>
<feature type="domain" description="Sigma-54 factor interaction" evidence="11">
    <location>
        <begin position="145"/>
        <end position="374"/>
    </location>
</feature>
<dbReference type="PROSITE" id="PS50110">
    <property type="entry name" value="RESPONSE_REGULATORY"/>
    <property type="match status" value="1"/>
</dbReference>
<evidence type="ECO:0000256" key="4">
    <source>
        <dbReference type="ARBA" id="ARBA00023012"/>
    </source>
</evidence>
<dbReference type="SUPFAM" id="SSF52540">
    <property type="entry name" value="P-loop containing nucleoside triphosphate hydrolases"/>
    <property type="match status" value="1"/>
</dbReference>
<dbReference type="Gene3D" id="3.40.50.2300">
    <property type="match status" value="1"/>
</dbReference>
<dbReference type="PANTHER" id="PTHR32071:SF57">
    <property type="entry name" value="C4-DICARBOXYLATE TRANSPORT TRANSCRIPTIONAL REGULATORY PROTEIN DCTD"/>
    <property type="match status" value="1"/>
</dbReference>
<dbReference type="Gene3D" id="3.40.50.300">
    <property type="entry name" value="P-loop containing nucleotide triphosphate hydrolases"/>
    <property type="match status" value="1"/>
</dbReference>
<dbReference type="SMART" id="SM00448">
    <property type="entry name" value="REC"/>
    <property type="match status" value="1"/>
</dbReference>
<accession>A0A657LMY2</accession>
<evidence type="ECO:0000256" key="8">
    <source>
        <dbReference type="ARBA" id="ARBA00059408"/>
    </source>
</evidence>
<comment type="caution">
    <text evidence="13">The sequence shown here is derived from an EMBL/GenBank/DDBJ whole genome shotgun (WGS) entry which is preliminary data.</text>
</comment>
<dbReference type="Gene3D" id="1.10.8.60">
    <property type="match status" value="1"/>
</dbReference>
<dbReference type="EMBL" id="LSRP01000116">
    <property type="protein sequence ID" value="OJF92481.1"/>
    <property type="molecule type" value="Genomic_DNA"/>
</dbReference>
<dbReference type="CDD" id="cd17549">
    <property type="entry name" value="REC_DctD-like"/>
    <property type="match status" value="1"/>
</dbReference>
<dbReference type="FunFam" id="3.40.50.2300:FF:000018">
    <property type="entry name" value="DNA-binding transcriptional regulator NtrC"/>
    <property type="match status" value="1"/>
</dbReference>
<evidence type="ECO:0000256" key="6">
    <source>
        <dbReference type="ARBA" id="ARBA00023159"/>
    </source>
</evidence>
<evidence type="ECO:0000256" key="5">
    <source>
        <dbReference type="ARBA" id="ARBA00023015"/>
    </source>
</evidence>
<gene>
    <name evidence="13" type="ORF">AX760_22590</name>
</gene>
<dbReference type="InterPro" id="IPR002078">
    <property type="entry name" value="Sigma_54_int"/>
</dbReference>
<dbReference type="SUPFAM" id="SSF52172">
    <property type="entry name" value="CheY-like"/>
    <property type="match status" value="1"/>
</dbReference>
<keyword evidence="4" id="KW-0902">Two-component regulatory system</keyword>
<dbReference type="AlphaFoldDB" id="A0A657LMY2"/>
<dbReference type="FunFam" id="3.40.50.300:FF:000006">
    <property type="entry name" value="DNA-binding transcriptional regulator NtrC"/>
    <property type="match status" value="1"/>
</dbReference>
<dbReference type="InterPro" id="IPR058031">
    <property type="entry name" value="AAA_lid_NorR"/>
</dbReference>
<name>A0A657LMY2_9HYPH</name>
<dbReference type="Gene3D" id="1.10.10.60">
    <property type="entry name" value="Homeodomain-like"/>
    <property type="match status" value="1"/>
</dbReference>
<dbReference type="Proteomes" id="UP000182661">
    <property type="component" value="Unassembled WGS sequence"/>
</dbReference>
<feature type="modified residue" description="4-aspartylphosphate" evidence="10">
    <location>
        <position position="54"/>
    </location>
</feature>
<dbReference type="GO" id="GO:0000160">
    <property type="term" value="P:phosphorelay signal transduction system"/>
    <property type="evidence" value="ECO:0007669"/>
    <property type="project" value="UniProtKB-KW"/>
</dbReference>
<sequence length="459" mass="50833">MSETRILLVDDEEELRRSTAQALELSGFDVETFASADQVLELIGYSFSGVVVSDIRMPGMDGMTLLQKIREIDAEVPVILVTGHGDVQLAVKAMREGAYDFLEKPFTTQHLAGIVRRAMDRRSLVLENRRLRAVAGKRDDIEARLPGRTQVMVDLRYRLRAIGATDADTLIIGETGAGKEVVARAVHDISARANRPFIAINCAALPETLIESELFGHEAGAFPGAIRSRYGKFEHGRGGTILLDEIGSMPVDLQAKFLRVLQERVITRLGSNETVELDVRFLATSKVDLEAEVAAGRFRADLFYRLNVATLHVPSLSQRRADIPLLFLQLVREASARYGRDDISVPPAVTSDIAHRNWPGNVRELRNAADRLVLGLDLRPGDGADGADRETTRLADKVAAFERGVIESALSAHGGRLRPVYESLSISRKTLYEKMQKYDLDRKILAGEALEDQENRPRT</sequence>
<feature type="domain" description="Response regulatory" evidence="12">
    <location>
        <begin position="5"/>
        <end position="119"/>
    </location>
</feature>
<keyword evidence="2" id="KW-0547">Nucleotide-binding</keyword>
<dbReference type="GO" id="GO:0043565">
    <property type="term" value="F:sequence-specific DNA binding"/>
    <property type="evidence" value="ECO:0007669"/>
    <property type="project" value="InterPro"/>
</dbReference>
<dbReference type="InterPro" id="IPR025944">
    <property type="entry name" value="Sigma_54_int_dom_CS"/>
</dbReference>
<dbReference type="PROSITE" id="PS50045">
    <property type="entry name" value="SIGMA54_INTERACT_4"/>
    <property type="match status" value="1"/>
</dbReference>
<evidence type="ECO:0000256" key="9">
    <source>
        <dbReference type="ARBA" id="ARBA00067650"/>
    </source>
</evidence>
<keyword evidence="14" id="KW-1185">Reference proteome</keyword>
<protein>
    <recommendedName>
        <fullName evidence="9">C4-dicarboxylate transport transcriptional regulatory protein DctD</fullName>
    </recommendedName>
</protein>
<evidence type="ECO:0000256" key="10">
    <source>
        <dbReference type="PROSITE-ProRule" id="PRU00169"/>
    </source>
</evidence>
<evidence type="ECO:0000256" key="2">
    <source>
        <dbReference type="ARBA" id="ARBA00022741"/>
    </source>
</evidence>
<dbReference type="SMART" id="SM00382">
    <property type="entry name" value="AAA"/>
    <property type="match status" value="1"/>
</dbReference>
<dbReference type="OrthoDB" id="9802388at2"/>
<evidence type="ECO:0000259" key="12">
    <source>
        <dbReference type="PROSITE" id="PS50110"/>
    </source>
</evidence>
<dbReference type="Pfam" id="PF00072">
    <property type="entry name" value="Response_reg"/>
    <property type="match status" value="1"/>
</dbReference>
<reference evidence="13 14" key="1">
    <citation type="submission" date="2016-02" db="EMBL/GenBank/DDBJ databases">
        <title>Genome sequencing of a beta-galactosidase producing bacteria Rhizobium sp. 59.</title>
        <authorList>
            <person name="Wang D."/>
            <person name="Kot W."/>
            <person name="Qin Y."/>
            <person name="Hansen L."/>
            <person name="Naqvi K."/>
            <person name="Rensing C."/>
        </authorList>
    </citation>
    <scope>NUCLEOTIDE SEQUENCE [LARGE SCALE GENOMIC DNA]</scope>
    <source>
        <strain evidence="13 14">59</strain>
    </source>
</reference>
<evidence type="ECO:0000259" key="11">
    <source>
        <dbReference type="PROSITE" id="PS50045"/>
    </source>
</evidence>
<dbReference type="PROSITE" id="PS00688">
    <property type="entry name" value="SIGMA54_INTERACT_3"/>
    <property type="match status" value="1"/>
</dbReference>